<name>A0ABS2CAH3_9NEIS</name>
<dbReference type="EMBL" id="WOFE01000002">
    <property type="protein sequence ID" value="MBM5571151.1"/>
    <property type="molecule type" value="Genomic_DNA"/>
</dbReference>
<comment type="caution">
    <text evidence="1">The sequence shown here is derived from an EMBL/GenBank/DDBJ whole genome shotgun (WGS) entry which is preliminary data.</text>
</comment>
<sequence>MLYKKRRTYKYTLAAPYCFETKWKEVPELNTPYIELKANGSLQIKTAYSWDGASGPMPDLASIMRASLIHDALYQLMREQHLPASYRKAADRLLLNTCLADGMNSVLAHWVYACVRCFAQRYIKNEVIAFTPPTTYPSPSTTEQCTLTQSE</sequence>
<organism evidence="1 2">
    <name type="scientific">Deefgea chitinilytica</name>
    <dbReference type="NCBI Taxonomy" id="570276"/>
    <lineage>
        <taxon>Bacteria</taxon>
        <taxon>Pseudomonadati</taxon>
        <taxon>Pseudomonadota</taxon>
        <taxon>Betaproteobacteria</taxon>
        <taxon>Neisseriales</taxon>
        <taxon>Chitinibacteraceae</taxon>
        <taxon>Deefgea</taxon>
    </lineage>
</organism>
<evidence type="ECO:0000313" key="1">
    <source>
        <dbReference type="EMBL" id="MBM5571151.1"/>
    </source>
</evidence>
<gene>
    <name evidence="1" type="ORF">GM173_06095</name>
</gene>
<dbReference type="InterPro" id="IPR010767">
    <property type="entry name" value="Phage_CGC-2007_Cje0229"/>
</dbReference>
<proteinExistence type="predicted"/>
<protein>
    <submittedName>
        <fullName evidence="1">DUF1353 domain-containing protein</fullName>
    </submittedName>
</protein>
<dbReference type="Proteomes" id="UP001195660">
    <property type="component" value="Unassembled WGS sequence"/>
</dbReference>
<keyword evidence="2" id="KW-1185">Reference proteome</keyword>
<dbReference type="Pfam" id="PF07087">
    <property type="entry name" value="DUF1353"/>
    <property type="match status" value="1"/>
</dbReference>
<accession>A0ABS2CAH3</accession>
<evidence type="ECO:0000313" key="2">
    <source>
        <dbReference type="Proteomes" id="UP001195660"/>
    </source>
</evidence>
<reference evidence="1 2" key="1">
    <citation type="submission" date="2019-11" db="EMBL/GenBank/DDBJ databases">
        <title>Novel Deefgea species.</title>
        <authorList>
            <person name="Han J.-H."/>
        </authorList>
    </citation>
    <scope>NUCLEOTIDE SEQUENCE [LARGE SCALE GENOMIC DNA]</scope>
    <source>
        <strain evidence="1 2">LMG 24817</strain>
    </source>
</reference>